<evidence type="ECO:0000256" key="2">
    <source>
        <dbReference type="ARBA" id="ARBA00010982"/>
    </source>
</evidence>
<feature type="active site" description="Acyl-thioester intermediate" evidence="6">
    <location>
        <position position="91"/>
    </location>
</feature>
<dbReference type="PROSITE" id="PS00099">
    <property type="entry name" value="THIOLASE_3"/>
    <property type="match status" value="1"/>
</dbReference>
<keyword evidence="3 7" id="KW-0808">Transferase</keyword>
<comment type="pathway">
    <text evidence="1">Lipid metabolism.</text>
</comment>
<evidence type="ECO:0000256" key="5">
    <source>
        <dbReference type="ARBA" id="ARBA00024073"/>
    </source>
</evidence>
<dbReference type="InterPro" id="IPR020615">
    <property type="entry name" value="Thiolase_acyl_enz_int_AS"/>
</dbReference>
<dbReference type="EC" id="2.3.1.16" evidence="5"/>
<dbReference type="NCBIfam" id="TIGR01930">
    <property type="entry name" value="AcCoA-C-Actrans"/>
    <property type="match status" value="1"/>
</dbReference>
<dbReference type="InterPro" id="IPR002155">
    <property type="entry name" value="Thiolase"/>
</dbReference>
<reference evidence="11 12" key="1">
    <citation type="submission" date="2016-10" db="EMBL/GenBank/DDBJ databases">
        <authorList>
            <person name="de Groot N.N."/>
        </authorList>
    </citation>
    <scope>NUCLEOTIDE SEQUENCE [LARGE SCALE GENOMIC DNA]</scope>
    <source>
        <strain evidence="11 12">L 420-91</strain>
    </source>
</reference>
<dbReference type="InterPro" id="IPR020610">
    <property type="entry name" value="Thiolase_AS"/>
</dbReference>
<dbReference type="CDD" id="cd00751">
    <property type="entry name" value="thiolase"/>
    <property type="match status" value="1"/>
</dbReference>
<evidence type="ECO:0000256" key="6">
    <source>
        <dbReference type="PIRSR" id="PIRSR000429-1"/>
    </source>
</evidence>
<gene>
    <name evidence="10" type="ORF">K3F53_08070</name>
    <name evidence="11" type="ORF">SAMN04489735_1003139</name>
</gene>
<dbReference type="GO" id="GO:0005737">
    <property type="term" value="C:cytoplasm"/>
    <property type="evidence" value="ECO:0007669"/>
    <property type="project" value="UniProtKB-ARBA"/>
</dbReference>
<dbReference type="SUPFAM" id="SSF53901">
    <property type="entry name" value="Thiolase-like"/>
    <property type="match status" value="2"/>
</dbReference>
<dbReference type="InterPro" id="IPR020613">
    <property type="entry name" value="Thiolase_CS"/>
</dbReference>
<evidence type="ECO:0000313" key="12">
    <source>
        <dbReference type="Proteomes" id="UP000198956"/>
    </source>
</evidence>
<dbReference type="PANTHER" id="PTHR43853:SF21">
    <property type="entry name" value="STEROID 3-KETOACYL-COA THIOLASE"/>
    <property type="match status" value="1"/>
</dbReference>
<dbReference type="FunFam" id="3.40.47.10:FF:000010">
    <property type="entry name" value="Acetyl-CoA acetyltransferase (Thiolase)"/>
    <property type="match status" value="1"/>
</dbReference>
<dbReference type="RefSeq" id="WP_057899042.1">
    <property type="nucleotide sequence ID" value="NZ_CP080764.1"/>
</dbReference>
<evidence type="ECO:0000259" key="8">
    <source>
        <dbReference type="Pfam" id="PF00108"/>
    </source>
</evidence>
<dbReference type="InterPro" id="IPR016039">
    <property type="entry name" value="Thiolase-like"/>
</dbReference>
<dbReference type="GO" id="GO:0010124">
    <property type="term" value="P:phenylacetate catabolic process"/>
    <property type="evidence" value="ECO:0007669"/>
    <property type="project" value="TreeGrafter"/>
</dbReference>
<dbReference type="GO" id="GO:0003988">
    <property type="term" value="F:acetyl-CoA C-acyltransferase activity"/>
    <property type="evidence" value="ECO:0007669"/>
    <property type="project" value="UniProtKB-EC"/>
</dbReference>
<dbReference type="EMBL" id="CP080764">
    <property type="protein sequence ID" value="QYY44123.1"/>
    <property type="molecule type" value="Genomic_DNA"/>
</dbReference>
<feature type="domain" description="Thiolase C-terminal" evidence="9">
    <location>
        <begin position="269"/>
        <end position="390"/>
    </location>
</feature>
<evidence type="ECO:0000313" key="13">
    <source>
        <dbReference type="Proteomes" id="UP000826616"/>
    </source>
</evidence>
<organism evidence="11 12">
    <name type="scientific">Aneurinibacillus thermoaerophilus</name>
    <dbReference type="NCBI Taxonomy" id="143495"/>
    <lineage>
        <taxon>Bacteria</taxon>
        <taxon>Bacillati</taxon>
        <taxon>Bacillota</taxon>
        <taxon>Bacilli</taxon>
        <taxon>Bacillales</taxon>
        <taxon>Paenibacillaceae</taxon>
        <taxon>Aneurinibacillus group</taxon>
        <taxon>Aneurinibacillus</taxon>
    </lineage>
</organism>
<evidence type="ECO:0000256" key="7">
    <source>
        <dbReference type="RuleBase" id="RU003557"/>
    </source>
</evidence>
<sequence length="394" mass="41851">MREAVIVSAVRTAVGKAPKGTLKNTRPEDLGAAVIKEAVRRAPGLEPGMIDDVVIGCAMPEGEQGLNIARIISVYAGLPTTVPAFTINRFCSSGLQSIAIAAEKIMCGFADVVIAGGVESMSHVPMTGYKLAPHPEIVEKYPEIYISMGHTAENVAERFGISREEQDRFAVASHAKAAAAIREGKFKDEIIPLTVREKQLDAKGKLQLREFIFDTDEGVRPDTNMEALARLRSPFRIGGSVTAGNASQTSDGAAAVIVMSREKAEELELKPMAVFRSFAVGGVDPEIMGVGPITAIPKALKLAGITQDQVDLFEINEAFASQAIQVIRHLNIDESKVNVNGGAIALGHPLGCSGTKLTVTMLYEAARRNAKYGVVSMCIGGGMGAAGVFEFVKQ</sequence>
<feature type="domain" description="Thiolase N-terminal" evidence="8">
    <location>
        <begin position="5"/>
        <end position="262"/>
    </location>
</feature>
<dbReference type="PANTHER" id="PTHR43853">
    <property type="entry name" value="3-KETOACYL-COA THIOLASE, PEROXISOMAL"/>
    <property type="match status" value="1"/>
</dbReference>
<dbReference type="PROSITE" id="PS00098">
    <property type="entry name" value="THIOLASE_1"/>
    <property type="match status" value="1"/>
</dbReference>
<dbReference type="NCBIfam" id="NF005805">
    <property type="entry name" value="PRK07661.1"/>
    <property type="match status" value="1"/>
</dbReference>
<keyword evidence="13" id="KW-1185">Reference proteome</keyword>
<protein>
    <recommendedName>
        <fullName evidence="5">acetyl-CoA C-acyltransferase</fullName>
        <ecNumber evidence="5">2.3.1.16</ecNumber>
    </recommendedName>
</protein>
<comment type="similarity">
    <text evidence="2 7">Belongs to the thiolase-like superfamily. Thiolase family.</text>
</comment>
<dbReference type="Pfam" id="PF02803">
    <property type="entry name" value="Thiolase_C"/>
    <property type="match status" value="1"/>
</dbReference>
<dbReference type="InterPro" id="IPR020617">
    <property type="entry name" value="Thiolase_C"/>
</dbReference>
<evidence type="ECO:0000256" key="4">
    <source>
        <dbReference type="ARBA" id="ARBA00023315"/>
    </source>
</evidence>
<dbReference type="InterPro" id="IPR020616">
    <property type="entry name" value="Thiolase_N"/>
</dbReference>
<evidence type="ECO:0000256" key="3">
    <source>
        <dbReference type="ARBA" id="ARBA00022679"/>
    </source>
</evidence>
<proteinExistence type="inferred from homology"/>
<accession>A0A1G7XCC9</accession>
<name>A0A1G7XCC9_ANETH</name>
<reference evidence="10 13" key="2">
    <citation type="submission" date="2021-08" db="EMBL/GenBank/DDBJ databases">
        <title>Complete genome sequence of the strain Aneurinibacillus thermoaerophilus CCM 8960.</title>
        <authorList>
            <person name="Musilova J."/>
            <person name="Kourilova X."/>
            <person name="Pernicova I."/>
            <person name="Bezdicek M."/>
            <person name="Lengerova M."/>
            <person name="Obruca S."/>
            <person name="Sedlar K."/>
        </authorList>
    </citation>
    <scope>NUCLEOTIDE SEQUENCE [LARGE SCALE GENOMIC DNA]</scope>
    <source>
        <strain evidence="10 13">CCM 8960</strain>
    </source>
</reference>
<evidence type="ECO:0000259" key="9">
    <source>
        <dbReference type="Pfam" id="PF02803"/>
    </source>
</evidence>
<dbReference type="PROSITE" id="PS00737">
    <property type="entry name" value="THIOLASE_2"/>
    <property type="match status" value="1"/>
</dbReference>
<dbReference type="AlphaFoldDB" id="A0A1G7XCC9"/>
<dbReference type="EMBL" id="FNDE01000003">
    <property type="protein sequence ID" value="SDG81888.1"/>
    <property type="molecule type" value="Genomic_DNA"/>
</dbReference>
<feature type="active site" description="Proton acceptor" evidence="6">
    <location>
        <position position="378"/>
    </location>
</feature>
<dbReference type="Proteomes" id="UP000826616">
    <property type="component" value="Chromosome"/>
</dbReference>
<dbReference type="InterPro" id="IPR050215">
    <property type="entry name" value="Thiolase-like_sf_Thiolase"/>
</dbReference>
<evidence type="ECO:0000256" key="1">
    <source>
        <dbReference type="ARBA" id="ARBA00005189"/>
    </source>
</evidence>
<dbReference type="Gene3D" id="3.40.47.10">
    <property type="match status" value="1"/>
</dbReference>
<evidence type="ECO:0000313" key="11">
    <source>
        <dbReference type="EMBL" id="SDG81888.1"/>
    </source>
</evidence>
<evidence type="ECO:0000313" key="10">
    <source>
        <dbReference type="EMBL" id="QYY44123.1"/>
    </source>
</evidence>
<dbReference type="GeneID" id="97141322"/>
<dbReference type="GO" id="GO:0006635">
    <property type="term" value="P:fatty acid beta-oxidation"/>
    <property type="evidence" value="ECO:0007669"/>
    <property type="project" value="TreeGrafter"/>
</dbReference>
<dbReference type="OrthoDB" id="9764892at2"/>
<keyword evidence="4 7" id="KW-0012">Acyltransferase</keyword>
<dbReference type="Pfam" id="PF00108">
    <property type="entry name" value="Thiolase_N"/>
    <property type="match status" value="1"/>
</dbReference>
<dbReference type="Proteomes" id="UP000198956">
    <property type="component" value="Unassembled WGS sequence"/>
</dbReference>
<feature type="active site" description="Proton acceptor" evidence="6">
    <location>
        <position position="348"/>
    </location>
</feature>
<dbReference type="PIRSF" id="PIRSF000429">
    <property type="entry name" value="Ac-CoA_Ac_transf"/>
    <property type="match status" value="1"/>
</dbReference>